<dbReference type="SUPFAM" id="SSF54897">
    <property type="entry name" value="Protease propeptides/inhibitors"/>
    <property type="match status" value="1"/>
</dbReference>
<sequence length="229" mass="25874">GCCCPSNSYFWYFFYWEVLTNTIEPVSYSTTLVSQQTPAADSCAYSGPSIAIGQMNLSKQLTVLVTLEFRNQAKLDSLLAELQDPFSPEYHKYLTSNQFISEFSPTQYEYGSYLSFFRSQGFRVTMTYADRVSFSISGSTSLIESVFHTQILYYHEPGRTFFAPDIVPSINANFGRILAVSGLSNRFTPALSPLFQGSGSSQRFYGPDFQAAYQLNELYKLYGYPTNET</sequence>
<reference evidence="2" key="1">
    <citation type="submission" date="2013-08" db="EMBL/GenBank/DDBJ databases">
        <authorList>
            <person name="Mendez C."/>
            <person name="Richter M."/>
            <person name="Ferrer M."/>
            <person name="Sanchez J."/>
        </authorList>
    </citation>
    <scope>NUCLEOTIDE SEQUENCE</scope>
</reference>
<dbReference type="EMBL" id="AUZZ01010996">
    <property type="protein sequence ID" value="EQD27780.1"/>
    <property type="molecule type" value="Genomic_DNA"/>
</dbReference>
<dbReference type="Pfam" id="PF09286">
    <property type="entry name" value="Pro-kuma_activ"/>
    <property type="match status" value="1"/>
</dbReference>
<feature type="non-terminal residue" evidence="2">
    <location>
        <position position="1"/>
    </location>
</feature>
<gene>
    <name evidence="2" type="ORF">B2A_15112</name>
</gene>
<proteinExistence type="predicted"/>
<evidence type="ECO:0000259" key="1">
    <source>
        <dbReference type="SMART" id="SM00944"/>
    </source>
</evidence>
<dbReference type="InterPro" id="IPR015366">
    <property type="entry name" value="S53_propep"/>
</dbReference>
<name>T0ZD89_9ZZZZ</name>
<accession>T0ZD89</accession>
<dbReference type="AlphaFoldDB" id="T0ZD89"/>
<feature type="non-terminal residue" evidence="2">
    <location>
        <position position="229"/>
    </location>
</feature>
<evidence type="ECO:0000313" key="2">
    <source>
        <dbReference type="EMBL" id="EQD27780.1"/>
    </source>
</evidence>
<feature type="domain" description="Peptidase S53 activation" evidence="1">
    <location>
        <begin position="48"/>
        <end position="186"/>
    </location>
</feature>
<dbReference type="SMART" id="SM00944">
    <property type="entry name" value="Pro-kuma_activ"/>
    <property type="match status" value="1"/>
</dbReference>
<protein>
    <submittedName>
        <fullName evidence="2">Peptidase S53, propeptide domain protein</fullName>
    </submittedName>
</protein>
<comment type="caution">
    <text evidence="2">The sequence shown here is derived from an EMBL/GenBank/DDBJ whole genome shotgun (WGS) entry which is preliminary data.</text>
</comment>
<reference evidence="2" key="2">
    <citation type="journal article" date="2014" name="ISME J.">
        <title>Microbial stratification in low pH oxic and suboxic macroscopic growths along an acid mine drainage.</title>
        <authorList>
            <person name="Mendez-Garcia C."/>
            <person name="Mesa V."/>
            <person name="Sprenger R.R."/>
            <person name="Richter M."/>
            <person name="Diez M.S."/>
            <person name="Solano J."/>
            <person name="Bargiela R."/>
            <person name="Golyshina O.V."/>
            <person name="Manteca A."/>
            <person name="Ramos J.L."/>
            <person name="Gallego J.R."/>
            <person name="Llorente I."/>
            <person name="Martins Dos Santos V.A."/>
            <person name="Jensen O.N."/>
            <person name="Pelaez A.I."/>
            <person name="Sanchez J."/>
            <person name="Ferrer M."/>
        </authorList>
    </citation>
    <scope>NUCLEOTIDE SEQUENCE</scope>
</reference>
<organism evidence="2">
    <name type="scientific">mine drainage metagenome</name>
    <dbReference type="NCBI Taxonomy" id="410659"/>
    <lineage>
        <taxon>unclassified sequences</taxon>
        <taxon>metagenomes</taxon>
        <taxon>ecological metagenomes</taxon>
    </lineage>
</organism>
<dbReference type="GO" id="GO:0008236">
    <property type="term" value="F:serine-type peptidase activity"/>
    <property type="evidence" value="ECO:0007669"/>
    <property type="project" value="InterPro"/>
</dbReference>
<dbReference type="CDD" id="cd11377">
    <property type="entry name" value="Pro-peptidase_S53"/>
    <property type="match status" value="1"/>
</dbReference>